<gene>
    <name evidence="1" type="primary">27</name>
    <name evidence="1" type="ORF">PBI_IMVUBU_27</name>
</gene>
<reference evidence="1 2" key="1">
    <citation type="submission" date="2019-12" db="EMBL/GenBank/DDBJ databases">
        <authorList>
            <person name="Garlena R.A."/>
            <person name="Russell D.A."/>
            <person name="Pope W.H."/>
            <person name="Jacobs-Sera D."/>
            <person name="Hatfull G.F."/>
        </authorList>
    </citation>
    <scope>NUCLEOTIDE SEQUENCE [LARGE SCALE GENOMIC DNA]</scope>
</reference>
<dbReference type="InterPro" id="IPR056908">
    <property type="entry name" value="Gp80-like"/>
</dbReference>
<dbReference type="KEGG" id="vg:60321387"/>
<dbReference type="Pfam" id="PF23140">
    <property type="entry name" value="Gp80"/>
    <property type="match status" value="1"/>
</dbReference>
<evidence type="ECO:0000313" key="2">
    <source>
        <dbReference type="Proteomes" id="UP000464404"/>
    </source>
</evidence>
<protein>
    <submittedName>
        <fullName evidence="1">Uncharacterized protein</fullName>
    </submittedName>
</protein>
<sequence length="127" mass="12642">MPEGISPYLANALLNEVCRAVNWVPPTVVYFQAHTAAPGAAMTANVAANAARVAVSFSAAASGVINISNAPEHILGGTQTITHGSFWDAASGGNPLWSSAASISKGGIAGDIIRVSTAGLSLGPIAS</sequence>
<dbReference type="Proteomes" id="UP000464404">
    <property type="component" value="Segment"/>
</dbReference>
<dbReference type="EMBL" id="MN813693">
    <property type="protein sequence ID" value="QHB37768.1"/>
    <property type="molecule type" value="Genomic_DNA"/>
</dbReference>
<dbReference type="GeneID" id="60321387"/>
<evidence type="ECO:0000313" key="1">
    <source>
        <dbReference type="EMBL" id="QHB37768.1"/>
    </source>
</evidence>
<name>A0A6B9LDN2_9CAUD</name>
<dbReference type="RefSeq" id="YP_009949977.1">
    <property type="nucleotide sequence ID" value="NC_051586.1"/>
</dbReference>
<keyword evidence="2" id="KW-1185">Reference proteome</keyword>
<organism evidence="1 2">
    <name type="scientific">Mycobacterium phage Imvubu</name>
    <dbReference type="NCBI Taxonomy" id="2686233"/>
    <lineage>
        <taxon>Viruses</taxon>
        <taxon>Duplodnaviria</taxon>
        <taxon>Heunggongvirae</taxon>
        <taxon>Uroviricota</taxon>
        <taxon>Caudoviricetes</taxon>
        <taxon>Bclasvirinae</taxon>
        <taxon>Imvubuvirus</taxon>
        <taxon>Imvubuvirus imvubu</taxon>
    </lineage>
</organism>
<proteinExistence type="predicted"/>
<accession>A0A6B9LDN2</accession>